<accession>A0A133UA52</accession>
<dbReference type="EMBL" id="LHXJ01000022">
    <property type="protein sequence ID" value="KXA91083.1"/>
    <property type="molecule type" value="Genomic_DNA"/>
</dbReference>
<sequence>MGKIVELDKRGRLLLPAEKRNKIGSKRFLLRESKGKLELEPLPNAEEIRGKYKGLVDKDLDELEEDQEEFVRQGER</sequence>
<dbReference type="Proteomes" id="UP000070163">
    <property type="component" value="Unassembled WGS sequence"/>
</dbReference>
<comment type="caution">
    <text evidence="2">The sequence shown here is derived from an EMBL/GenBank/DDBJ whole genome shotgun (WGS) entry which is preliminary data.</text>
</comment>
<dbReference type="InterPro" id="IPR037914">
    <property type="entry name" value="SpoVT-AbrB_sf"/>
</dbReference>
<dbReference type="InterPro" id="IPR007159">
    <property type="entry name" value="SpoVT-AbrB_dom"/>
</dbReference>
<keyword evidence="3" id="KW-1185">Reference proteome</keyword>
<evidence type="ECO:0000313" key="2">
    <source>
        <dbReference type="EMBL" id="KXA91083.1"/>
    </source>
</evidence>
<dbReference type="PROSITE" id="PS51740">
    <property type="entry name" value="SPOVT_ABRB"/>
    <property type="match status" value="1"/>
</dbReference>
<evidence type="ECO:0000313" key="3">
    <source>
        <dbReference type="Proteomes" id="UP000070163"/>
    </source>
</evidence>
<dbReference type="GO" id="GO:0003677">
    <property type="term" value="F:DNA binding"/>
    <property type="evidence" value="ECO:0007669"/>
    <property type="project" value="InterPro"/>
</dbReference>
<feature type="domain" description="SpoVT-AbrB" evidence="1">
    <location>
        <begin position="2"/>
        <end position="44"/>
    </location>
</feature>
<evidence type="ECO:0000259" key="1">
    <source>
        <dbReference type="PROSITE" id="PS51740"/>
    </source>
</evidence>
<gene>
    <name evidence="2" type="ORF">AKJ57_02555</name>
</gene>
<dbReference type="SUPFAM" id="SSF89447">
    <property type="entry name" value="AbrB/MazE/MraZ-like"/>
    <property type="match status" value="1"/>
</dbReference>
<name>A0A133UA52_9EURY</name>
<protein>
    <recommendedName>
        <fullName evidence="1">SpoVT-AbrB domain-containing protein</fullName>
    </recommendedName>
</protein>
<organism evidence="2 3">
    <name type="scientific">candidate division MSBL1 archaeon SCGC-AAA259A05</name>
    <dbReference type="NCBI Taxonomy" id="1698259"/>
    <lineage>
        <taxon>Archaea</taxon>
        <taxon>Methanobacteriati</taxon>
        <taxon>Methanobacteriota</taxon>
        <taxon>candidate division MSBL1</taxon>
    </lineage>
</organism>
<reference evidence="2 3" key="1">
    <citation type="journal article" date="2016" name="Sci. Rep.">
        <title>Metabolic traits of an uncultured archaeal lineage -MSBL1- from brine pools of the Red Sea.</title>
        <authorList>
            <person name="Mwirichia R."/>
            <person name="Alam I."/>
            <person name="Rashid M."/>
            <person name="Vinu M."/>
            <person name="Ba-Alawi W."/>
            <person name="Anthony Kamau A."/>
            <person name="Kamanda Ngugi D."/>
            <person name="Goker M."/>
            <person name="Klenk H.P."/>
            <person name="Bajic V."/>
            <person name="Stingl U."/>
        </authorList>
    </citation>
    <scope>NUCLEOTIDE SEQUENCE [LARGE SCALE GENOMIC DNA]</scope>
    <source>
        <strain evidence="2">SCGC-AAA259A05</strain>
    </source>
</reference>
<proteinExistence type="predicted"/>
<dbReference type="AlphaFoldDB" id="A0A133UA52"/>